<name>A0A6L6IKS8_9ENTR</name>
<evidence type="ECO:0000313" key="3">
    <source>
        <dbReference type="Proteomes" id="UP000477739"/>
    </source>
</evidence>
<proteinExistence type="predicted"/>
<feature type="compositionally biased region" description="Low complexity" evidence="1">
    <location>
        <begin position="112"/>
        <end position="126"/>
    </location>
</feature>
<evidence type="ECO:0000256" key="1">
    <source>
        <dbReference type="SAM" id="MobiDB-lite"/>
    </source>
</evidence>
<keyword evidence="3" id="KW-1185">Reference proteome</keyword>
<reference evidence="2 3" key="1">
    <citation type="submission" date="2019-11" db="EMBL/GenBank/DDBJ databases">
        <title>Escherichia alba sp. nov. isolated from the gut of plastic-eating superworms Zophobas atratus.</title>
        <authorList>
            <person name="Yang Y."/>
        </authorList>
    </citation>
    <scope>NUCLEOTIDE SEQUENCE [LARGE SCALE GENOMIC DNA]</scope>
    <source>
        <strain evidence="3">BIT-B35</strain>
    </source>
</reference>
<evidence type="ECO:0008006" key="4">
    <source>
        <dbReference type="Google" id="ProtNLM"/>
    </source>
</evidence>
<sequence>MIKAKTETGTLMDGIPFGDTLHVDYEIGLPLMRHNFEALDDTEEKYGTVEGFIPDSWYRCAILASTLVRLGSIPREELTAELLHEHLTDDDYDILTGAQGELRAKRSGGNPGSPDTDSPSSPSESTALPKSE</sequence>
<protein>
    <recommendedName>
        <fullName evidence="4">Phage tail assembly protein</fullName>
    </recommendedName>
</protein>
<organism evidence="2 3">
    <name type="scientific">Intestinirhabdus alba</name>
    <dbReference type="NCBI Taxonomy" id="2899544"/>
    <lineage>
        <taxon>Bacteria</taxon>
        <taxon>Pseudomonadati</taxon>
        <taxon>Pseudomonadota</taxon>
        <taxon>Gammaproteobacteria</taxon>
        <taxon>Enterobacterales</taxon>
        <taxon>Enterobacteriaceae</taxon>
        <taxon>Intestinirhabdus</taxon>
    </lineage>
</organism>
<dbReference type="EMBL" id="WMJZ01000020">
    <property type="protein sequence ID" value="MTH47472.1"/>
    <property type="molecule type" value="Genomic_DNA"/>
</dbReference>
<evidence type="ECO:0000313" key="2">
    <source>
        <dbReference type="EMBL" id="MTH47472.1"/>
    </source>
</evidence>
<dbReference type="OrthoDB" id="6121484at2"/>
<gene>
    <name evidence="2" type="ORF">GJV78_14645</name>
</gene>
<comment type="caution">
    <text evidence="2">The sequence shown here is derived from an EMBL/GenBank/DDBJ whole genome shotgun (WGS) entry which is preliminary data.</text>
</comment>
<accession>A0A6L6IKS8</accession>
<feature type="region of interest" description="Disordered" evidence="1">
    <location>
        <begin position="94"/>
        <end position="132"/>
    </location>
</feature>
<dbReference type="Proteomes" id="UP000477739">
    <property type="component" value="Unassembled WGS sequence"/>
</dbReference>
<dbReference type="RefSeq" id="WP_155109043.1">
    <property type="nucleotide sequence ID" value="NZ_WMJZ01000020.1"/>
</dbReference>
<dbReference type="AlphaFoldDB" id="A0A6L6IKS8"/>